<organism evidence="1">
    <name type="scientific">Anopheles atroparvus</name>
    <name type="common">European mosquito</name>
    <dbReference type="NCBI Taxonomy" id="41427"/>
    <lineage>
        <taxon>Eukaryota</taxon>
        <taxon>Metazoa</taxon>
        <taxon>Ecdysozoa</taxon>
        <taxon>Arthropoda</taxon>
        <taxon>Hexapoda</taxon>
        <taxon>Insecta</taxon>
        <taxon>Pterygota</taxon>
        <taxon>Neoptera</taxon>
        <taxon>Endopterygota</taxon>
        <taxon>Diptera</taxon>
        <taxon>Nematocera</taxon>
        <taxon>Culicoidea</taxon>
        <taxon>Culicidae</taxon>
        <taxon>Anophelinae</taxon>
        <taxon>Anopheles</taxon>
    </lineage>
</organism>
<dbReference type="VEuPathDB" id="VectorBase:AATE003554"/>
<protein>
    <submittedName>
        <fullName evidence="1">Uncharacterized protein</fullName>
    </submittedName>
</protein>
<proteinExistence type="predicted"/>
<evidence type="ECO:0000313" key="1">
    <source>
        <dbReference type="EnsemblMetazoa" id="AATE003554-PA.1"/>
    </source>
</evidence>
<dbReference type="AlphaFoldDB" id="A0A182IQH5"/>
<name>A0A182IQH5_ANOAO</name>
<reference evidence="1" key="1">
    <citation type="submission" date="2022-08" db="UniProtKB">
        <authorList>
            <consortium name="EnsemblMetazoa"/>
        </authorList>
    </citation>
    <scope>IDENTIFICATION</scope>
    <source>
        <strain evidence="1">EBRO</strain>
    </source>
</reference>
<accession>A0A182IQH5</accession>
<dbReference type="EnsemblMetazoa" id="AATE003554-RA">
    <property type="protein sequence ID" value="AATE003554-PA.1"/>
    <property type="gene ID" value="AATE003554"/>
</dbReference>
<sequence length="240" mass="25799">MPSKPCLWQNATESHLGELTRALVPPADGGHRLQARVAILQRHETLDVPSAPVFLQIQVRIDHTHRRVLVDAEKSVHQMGAKGGVDVLDIEASPAGPHLPGNASIGTIMWPFGCLPASLMMFSGWMMPVQQPFGLSLAENLTRFFSSELRCGRTAGGGFSWADATPARGWKRPAGQADGGEISILPTNVPLICVSSGMSVQWVCGQITGLRVLLAGGRQVAAGGLYWMLDSEIRNNAFKL</sequence>